<gene>
    <name evidence="1" type="ORF">SCAL_000068</name>
</gene>
<dbReference type="Proteomes" id="UP000186940">
    <property type="component" value="Unassembled WGS sequence"/>
</dbReference>
<organism evidence="1 2">
    <name type="scientific">Candidatus Syntropharchaeum caldarium</name>
    <dbReference type="NCBI Taxonomy" id="1838285"/>
    <lineage>
        <taxon>Archaea</taxon>
        <taxon>Methanobacteriati</taxon>
        <taxon>Methanobacteriota</taxon>
        <taxon>Stenosarchaea group</taxon>
        <taxon>Methanomicrobia</taxon>
        <taxon>Methanosarcinales</taxon>
        <taxon>ANME-2 cluster</taxon>
        <taxon>Candidatus Syntropharchaeum</taxon>
    </lineage>
</organism>
<dbReference type="STRING" id="1838285.SCAL_000068"/>
<evidence type="ECO:0000313" key="2">
    <source>
        <dbReference type="Proteomes" id="UP000186940"/>
    </source>
</evidence>
<reference evidence="1" key="1">
    <citation type="submission" date="2016-05" db="EMBL/GenBank/DDBJ databases">
        <title>Microbial consortia oxidize butane by reversing methanogenesis.</title>
        <authorList>
            <person name="Laso-Perez R."/>
            <person name="Richter M."/>
            <person name="Wegener G."/>
            <person name="Musat F."/>
        </authorList>
    </citation>
    <scope>NUCLEOTIDE SEQUENCE [LARGE SCALE GENOMIC DNA]</scope>
    <source>
        <strain evidence="1">BOX2</strain>
    </source>
</reference>
<keyword evidence="2" id="KW-1185">Reference proteome</keyword>
<name>A0A1F2PBX0_9EURY</name>
<sequence>MEKITEGVIEKLIHRELEKGEKELMELFRAVEMGKMSQEKFKDKSRVLQGYGVWWGSESSHSLSKVKVNYIKKLEEDLYEISATCEMYYESGHVYWEEDGTVPEYADKPRKSAVKMIVNGGLEVKEFDFQWI</sequence>
<dbReference type="EMBL" id="LYOS01000001">
    <property type="protein sequence ID" value="OFV68392.1"/>
    <property type="molecule type" value="Genomic_DNA"/>
</dbReference>
<accession>A0A1F2PBX0</accession>
<comment type="caution">
    <text evidence="1">The sequence shown here is derived from an EMBL/GenBank/DDBJ whole genome shotgun (WGS) entry which is preliminary data.</text>
</comment>
<evidence type="ECO:0000313" key="1">
    <source>
        <dbReference type="EMBL" id="OFV68392.1"/>
    </source>
</evidence>
<proteinExistence type="predicted"/>
<dbReference type="AlphaFoldDB" id="A0A1F2PBX0"/>
<protein>
    <submittedName>
        <fullName evidence="1">Uncharacterized protein</fullName>
    </submittedName>
</protein>